<proteinExistence type="predicted"/>
<organism evidence="1 2">
    <name type="scientific">Methylacidiphilum infernorum (isolate V4)</name>
    <name type="common">Methylokorus infernorum (strain V4)</name>
    <dbReference type="NCBI Taxonomy" id="481448"/>
    <lineage>
        <taxon>Bacteria</taxon>
        <taxon>Pseudomonadati</taxon>
        <taxon>Verrucomicrobiota</taxon>
        <taxon>Methylacidiphilae</taxon>
        <taxon>Methylacidiphilales</taxon>
        <taxon>Methylacidiphilaceae</taxon>
        <taxon>Methylacidiphilum (ex Ratnadevi et al. 2023)</taxon>
    </lineage>
</organism>
<dbReference type="KEGG" id="min:Minf_0583"/>
<dbReference type="STRING" id="481448.Minf_0583"/>
<evidence type="ECO:0000313" key="1">
    <source>
        <dbReference type="EMBL" id="ACD82641.1"/>
    </source>
</evidence>
<reference evidence="1 2" key="1">
    <citation type="journal article" date="2008" name="Biol. Direct">
        <title>Complete genome sequence of the extremely acidophilic methanotroph isolate V4, Methylacidiphilum infernorum, a representative of the bacterial phylum Verrucomicrobia.</title>
        <authorList>
            <person name="Hou S."/>
            <person name="Makarova K.S."/>
            <person name="Saw J.H."/>
            <person name="Senin P."/>
            <person name="Ly B.V."/>
            <person name="Zhou Z."/>
            <person name="Ren Y."/>
            <person name="Wang J."/>
            <person name="Galperin M.Y."/>
            <person name="Omelchenko M.V."/>
            <person name="Wolf Y.I."/>
            <person name="Yutin N."/>
            <person name="Koonin E.V."/>
            <person name="Stott M.B."/>
            <person name="Mountain B.W."/>
            <person name="Crowe M.A."/>
            <person name="Smirnova A.V."/>
            <person name="Dunfield P.F."/>
            <person name="Feng L."/>
            <person name="Wang L."/>
            <person name="Alam M."/>
        </authorList>
    </citation>
    <scope>NUCLEOTIDE SEQUENCE [LARGE SCALE GENOMIC DNA]</scope>
    <source>
        <strain evidence="2">Isolate V4</strain>
    </source>
</reference>
<sequence>MSWRDGFIFVFPHFSSSLFIRIRFSAREGYRNLKGGLKSSKESQCLQKAKKVLPCCVPGLGLKRDKKLIKKKWIVGFSTG</sequence>
<dbReference type="EMBL" id="CP000975">
    <property type="protein sequence ID" value="ACD82641.1"/>
    <property type="molecule type" value="Genomic_DNA"/>
</dbReference>
<dbReference type="HOGENOM" id="CLU_2585640_0_0_0"/>
<evidence type="ECO:0000313" key="2">
    <source>
        <dbReference type="Proteomes" id="UP000009149"/>
    </source>
</evidence>
<gene>
    <name evidence="1" type="ordered locus">Minf_0583</name>
</gene>
<protein>
    <submittedName>
        <fullName evidence="1">Uncharacterized protein</fullName>
    </submittedName>
</protein>
<name>B3DZY0_METI4</name>
<dbReference type="Proteomes" id="UP000009149">
    <property type="component" value="Chromosome"/>
</dbReference>
<accession>B3DZY0</accession>
<dbReference type="AlphaFoldDB" id="B3DZY0"/>